<dbReference type="RefSeq" id="WP_211144108.1">
    <property type="nucleotide sequence ID" value="NZ_JAEEGB010000033.1"/>
</dbReference>
<keyword evidence="1" id="KW-0812">Transmembrane</keyword>
<comment type="caution">
    <text evidence="2">The sequence shown here is derived from an EMBL/GenBank/DDBJ whole genome shotgun (WGS) entry which is preliminary data.</text>
</comment>
<dbReference type="PIRSF" id="PIRSF002599">
    <property type="entry name" value="Cold_shock_A"/>
    <property type="match status" value="1"/>
</dbReference>
<organism evidence="2 3">
    <name type="scientific">Clostridium aciditolerans</name>
    <dbReference type="NCBI Taxonomy" id="339861"/>
    <lineage>
        <taxon>Bacteria</taxon>
        <taxon>Bacillati</taxon>
        <taxon>Bacillota</taxon>
        <taxon>Clostridia</taxon>
        <taxon>Eubacteriales</taxon>
        <taxon>Clostridiaceae</taxon>
        <taxon>Clostridium</taxon>
    </lineage>
</organism>
<gene>
    <name evidence="2" type="ORF">I6U51_18835</name>
</gene>
<dbReference type="EMBL" id="JAEEGB010000033">
    <property type="protein sequence ID" value="MBI6874728.1"/>
    <property type="molecule type" value="Genomic_DNA"/>
</dbReference>
<feature type="transmembrane region" description="Helical" evidence="1">
    <location>
        <begin position="36"/>
        <end position="54"/>
    </location>
</feature>
<reference evidence="2" key="1">
    <citation type="submission" date="2020-12" db="EMBL/GenBank/DDBJ databases">
        <title>Clostridium thailandense sp. nov., a novel acetogenic bacterium isolated from peat land soil in Thailand.</title>
        <authorList>
            <person name="Chaikitkaew S."/>
            <person name="Birkeland N.K."/>
        </authorList>
    </citation>
    <scope>NUCLEOTIDE SEQUENCE</scope>
    <source>
        <strain evidence="2">DSM 17425</strain>
    </source>
</reference>
<accession>A0A934HWS1</accession>
<evidence type="ECO:0000256" key="1">
    <source>
        <dbReference type="SAM" id="Phobius"/>
    </source>
</evidence>
<evidence type="ECO:0000313" key="3">
    <source>
        <dbReference type="Proteomes" id="UP000622687"/>
    </source>
</evidence>
<proteinExistence type="predicted"/>
<protein>
    <submittedName>
        <fullName evidence="2">DUF1294 domain-containing protein</fullName>
    </submittedName>
</protein>
<dbReference type="GO" id="GO:0003676">
    <property type="term" value="F:nucleic acid binding"/>
    <property type="evidence" value="ECO:0007669"/>
    <property type="project" value="InterPro"/>
</dbReference>
<dbReference type="InterPro" id="IPR010718">
    <property type="entry name" value="DUF1294"/>
</dbReference>
<feature type="transmembrane region" description="Helical" evidence="1">
    <location>
        <begin position="5"/>
        <end position="21"/>
    </location>
</feature>
<feature type="transmembrane region" description="Helical" evidence="1">
    <location>
        <begin position="66"/>
        <end position="86"/>
    </location>
</feature>
<dbReference type="Proteomes" id="UP000622687">
    <property type="component" value="Unassembled WGS sequence"/>
</dbReference>
<dbReference type="InterPro" id="IPR012156">
    <property type="entry name" value="Cold_shock_CspA"/>
</dbReference>
<name>A0A934HWS1_9CLOT</name>
<sequence length="89" mass="10720">MKILFYYILFINLYGVIVMYYDKSKSIKHQWRVPESRIFLISLILGSLGIFLGMHLFRHKTKHKKFTIGIPLILIIQLYLLSKFIFHLF</sequence>
<keyword evidence="1" id="KW-0472">Membrane</keyword>
<dbReference type="AlphaFoldDB" id="A0A934HWS1"/>
<evidence type="ECO:0000313" key="2">
    <source>
        <dbReference type="EMBL" id="MBI6874728.1"/>
    </source>
</evidence>
<dbReference type="Pfam" id="PF06961">
    <property type="entry name" value="DUF1294"/>
    <property type="match status" value="1"/>
</dbReference>
<keyword evidence="1" id="KW-1133">Transmembrane helix</keyword>
<keyword evidence="3" id="KW-1185">Reference proteome</keyword>